<dbReference type="RefSeq" id="WP_167473002.1">
    <property type="nucleotide sequence ID" value="NZ_CP046172.1"/>
</dbReference>
<feature type="transmembrane region" description="Helical" evidence="5">
    <location>
        <begin position="306"/>
        <end position="323"/>
    </location>
</feature>
<dbReference type="Pfam" id="PF01040">
    <property type="entry name" value="UbiA"/>
    <property type="match status" value="1"/>
</dbReference>
<feature type="transmembrane region" description="Helical" evidence="5">
    <location>
        <begin position="45"/>
        <end position="63"/>
    </location>
</feature>
<feature type="transmembrane region" description="Helical" evidence="5">
    <location>
        <begin position="263"/>
        <end position="286"/>
    </location>
</feature>
<evidence type="ECO:0008006" key="8">
    <source>
        <dbReference type="Google" id="ProtNLM"/>
    </source>
</evidence>
<dbReference type="AlphaFoldDB" id="A0A6G9YA78"/>
<protein>
    <recommendedName>
        <fullName evidence="8">Prenyltransferase</fullName>
    </recommendedName>
</protein>
<feature type="transmembrane region" description="Helical" evidence="5">
    <location>
        <begin position="69"/>
        <end position="94"/>
    </location>
</feature>
<dbReference type="PANTHER" id="PTHR42723">
    <property type="entry name" value="CHLOROPHYLL SYNTHASE"/>
    <property type="match status" value="1"/>
</dbReference>
<keyword evidence="7" id="KW-1185">Reference proteome</keyword>
<keyword evidence="2 5" id="KW-0812">Transmembrane</keyword>
<keyword evidence="3 5" id="KW-1133">Transmembrane helix</keyword>
<evidence type="ECO:0000313" key="6">
    <source>
        <dbReference type="EMBL" id="QIS09966.1"/>
    </source>
</evidence>
<comment type="subcellular location">
    <subcellularLocation>
        <location evidence="1">Membrane</location>
        <topology evidence="1">Multi-pass membrane protein</topology>
    </subcellularLocation>
</comment>
<evidence type="ECO:0000256" key="2">
    <source>
        <dbReference type="ARBA" id="ARBA00022692"/>
    </source>
</evidence>
<dbReference type="PANTHER" id="PTHR42723:SF1">
    <property type="entry name" value="CHLOROPHYLL SYNTHASE, CHLOROPLASTIC"/>
    <property type="match status" value="1"/>
</dbReference>
<proteinExistence type="predicted"/>
<reference evidence="6 7" key="1">
    <citation type="journal article" date="2019" name="ACS Chem. Biol.">
        <title>Identification and Mobilization of a Cryptic Antibiotic Biosynthesis Gene Locus from a Human-Pathogenic Nocardia Isolate.</title>
        <authorList>
            <person name="Herisse M."/>
            <person name="Ishida K."/>
            <person name="Porter J.L."/>
            <person name="Howden B."/>
            <person name="Hertweck C."/>
            <person name="Stinear T.P."/>
            <person name="Pidot S.J."/>
        </authorList>
    </citation>
    <scope>NUCLEOTIDE SEQUENCE [LARGE SCALE GENOMIC DNA]</scope>
    <source>
        <strain evidence="6 7">AUSMDU00012717</strain>
    </source>
</reference>
<dbReference type="GO" id="GO:0016765">
    <property type="term" value="F:transferase activity, transferring alkyl or aryl (other than methyl) groups"/>
    <property type="evidence" value="ECO:0007669"/>
    <property type="project" value="InterPro"/>
</dbReference>
<evidence type="ECO:0000256" key="5">
    <source>
        <dbReference type="SAM" id="Phobius"/>
    </source>
</evidence>
<evidence type="ECO:0000256" key="4">
    <source>
        <dbReference type="ARBA" id="ARBA00023136"/>
    </source>
</evidence>
<sequence>MRSFANTAPVATARTFIDTAVHRAGPSVAVRAAGILRSTRVWTRLWFDVLAPLTMFSVLFTHWVPLWKILVSGIVLGAIHLGSTLINDAMDVDIDSASSERSRYARVLVTGRGRAGDFIVCGALLSLLGIGLAFLLSEFVAALVAGAVAVATAYNVPPLRLSGRPIWPQLMWPTIWLLMFGIAGQVIDTDKWSRAWPFAIFVALFMGVGEGITQDVRDLDNDAAGGRRTTPVVFGVTRVCLVALAAQAAGAAFWVWFCLSYPLPVGILIAGVAALASWLTQLAGLVRRLDAEFDKDTAKYTHVGSIYVFGALNVITILGVLLGQS</sequence>
<feature type="transmembrane region" description="Helical" evidence="5">
    <location>
        <begin position="232"/>
        <end position="257"/>
    </location>
</feature>
<dbReference type="Proteomes" id="UP000503540">
    <property type="component" value="Chromosome"/>
</dbReference>
<dbReference type="KEGG" id="nah:F5544_10340"/>
<dbReference type="GO" id="GO:0016020">
    <property type="term" value="C:membrane"/>
    <property type="evidence" value="ECO:0007669"/>
    <property type="project" value="UniProtKB-SubCell"/>
</dbReference>
<dbReference type="Gene3D" id="1.10.357.140">
    <property type="entry name" value="UbiA prenyltransferase"/>
    <property type="match status" value="1"/>
</dbReference>
<evidence type="ECO:0000256" key="3">
    <source>
        <dbReference type="ARBA" id="ARBA00022989"/>
    </source>
</evidence>
<evidence type="ECO:0000313" key="7">
    <source>
        <dbReference type="Proteomes" id="UP000503540"/>
    </source>
</evidence>
<feature type="transmembrane region" description="Helical" evidence="5">
    <location>
        <begin position="115"/>
        <end position="133"/>
    </location>
</feature>
<gene>
    <name evidence="6" type="ORF">F5544_10340</name>
</gene>
<dbReference type="EMBL" id="CP046172">
    <property type="protein sequence ID" value="QIS09966.1"/>
    <property type="molecule type" value="Genomic_DNA"/>
</dbReference>
<feature type="transmembrane region" description="Helical" evidence="5">
    <location>
        <begin position="193"/>
        <end position="212"/>
    </location>
</feature>
<dbReference type="InterPro" id="IPR050475">
    <property type="entry name" value="Prenyltransferase_related"/>
</dbReference>
<keyword evidence="4 5" id="KW-0472">Membrane</keyword>
<dbReference type="InterPro" id="IPR044878">
    <property type="entry name" value="UbiA_sf"/>
</dbReference>
<evidence type="ECO:0000256" key="1">
    <source>
        <dbReference type="ARBA" id="ARBA00004141"/>
    </source>
</evidence>
<organism evidence="6 7">
    <name type="scientific">Nocardia arthritidis</name>
    <dbReference type="NCBI Taxonomy" id="228602"/>
    <lineage>
        <taxon>Bacteria</taxon>
        <taxon>Bacillati</taxon>
        <taxon>Actinomycetota</taxon>
        <taxon>Actinomycetes</taxon>
        <taxon>Mycobacteriales</taxon>
        <taxon>Nocardiaceae</taxon>
        <taxon>Nocardia</taxon>
    </lineage>
</organism>
<dbReference type="InterPro" id="IPR000537">
    <property type="entry name" value="UbiA_prenyltransferase"/>
</dbReference>
<name>A0A6G9YA78_9NOCA</name>
<feature type="transmembrane region" description="Helical" evidence="5">
    <location>
        <begin position="169"/>
        <end position="187"/>
    </location>
</feature>
<accession>A0A6G9YA78</accession>